<sequence>MSVVGESVCFSIAEPQDYQPKDMGINPREIPSKNKNFNFSPGLKVTDGKLCIPPSFYRFPDKGQFIVEYLLTSEKHQGEPRNFVVTLEVNHGHVYNVTPTEREIFLPYCRYESDTPLAACQR</sequence>
<dbReference type="Proteomes" id="UP000636811">
    <property type="component" value="Unassembled WGS sequence"/>
</dbReference>
<dbReference type="Pfam" id="PF24295">
    <property type="entry name" value="DUF7480"/>
    <property type="match status" value="1"/>
</dbReference>
<evidence type="ECO:0000259" key="1">
    <source>
        <dbReference type="Pfam" id="PF24295"/>
    </source>
</evidence>
<evidence type="ECO:0000313" key="2">
    <source>
        <dbReference type="EMBL" id="MBF7978978.1"/>
    </source>
</evidence>
<dbReference type="EMBL" id="JADOBI010000002">
    <property type="protein sequence ID" value="MBF7978978.1"/>
    <property type="molecule type" value="Genomic_DNA"/>
</dbReference>
<accession>A0ABS0E491</accession>
<proteinExistence type="predicted"/>
<dbReference type="NCBIfam" id="NF045617">
    <property type="entry name" value="mostly_LP"/>
    <property type="match status" value="1"/>
</dbReference>
<name>A0ABS0E491_9GAMM</name>
<keyword evidence="3" id="KW-1185">Reference proteome</keyword>
<dbReference type="InterPro" id="IPR054657">
    <property type="entry name" value="T6SS_periplasmic_put"/>
</dbReference>
<protein>
    <recommendedName>
        <fullName evidence="1">DUF7480 domain-containing protein</fullName>
    </recommendedName>
</protein>
<feature type="domain" description="DUF7480" evidence="1">
    <location>
        <begin position="2"/>
        <end position="90"/>
    </location>
</feature>
<organism evidence="2 3">
    <name type="scientific">Rahnella laticis</name>
    <dbReference type="NCBI Taxonomy" id="2787622"/>
    <lineage>
        <taxon>Bacteria</taxon>
        <taxon>Pseudomonadati</taxon>
        <taxon>Pseudomonadota</taxon>
        <taxon>Gammaproteobacteria</taxon>
        <taxon>Enterobacterales</taxon>
        <taxon>Yersiniaceae</taxon>
        <taxon>Rahnella</taxon>
    </lineage>
</organism>
<evidence type="ECO:0000313" key="3">
    <source>
        <dbReference type="Proteomes" id="UP000636811"/>
    </source>
</evidence>
<gene>
    <name evidence="2" type="ORF">IV433_06070</name>
</gene>
<comment type="caution">
    <text evidence="2">The sequence shown here is derived from an EMBL/GenBank/DDBJ whole genome shotgun (WGS) entry which is preliminary data.</text>
</comment>
<dbReference type="InterPro" id="IPR055903">
    <property type="entry name" value="DUF7480"/>
</dbReference>
<reference evidence="2 3" key="1">
    <citation type="submission" date="2020-11" db="EMBL/GenBank/DDBJ databases">
        <title>Taxonomic investigation of Rahnella strains.</title>
        <authorList>
            <person name="Lee S.D."/>
        </authorList>
    </citation>
    <scope>NUCLEOTIDE SEQUENCE [LARGE SCALE GENOMIC DNA]</scope>
    <source>
        <strain evidence="2 3">SAP-17</strain>
    </source>
</reference>